<dbReference type="EMBL" id="JACSPP010000069">
    <property type="protein sequence ID" value="MBD8041798.1"/>
    <property type="molecule type" value="Genomic_DNA"/>
</dbReference>
<dbReference type="Proteomes" id="UP000620874">
    <property type="component" value="Unassembled WGS sequence"/>
</dbReference>
<accession>A0ABR8YCC1</accession>
<gene>
    <name evidence="1" type="ORF">H9625_15400</name>
</gene>
<proteinExistence type="predicted"/>
<sequence length="101" mass="11436">MNKIITFLDAYLQKTGKESINAVEANALLDKAGILKDDPQRHGLPLRRKLRNGELPYAYQVGGRWIIPFSTAAKPVESEDVEVSPIYHWLMEMVRKGKGLE</sequence>
<reference evidence="1 2" key="1">
    <citation type="submission" date="2020-08" db="EMBL/GenBank/DDBJ databases">
        <title>A Genomic Blueprint of the Chicken Gut Microbiome.</title>
        <authorList>
            <person name="Gilroy R."/>
            <person name="Ravi A."/>
            <person name="Getino M."/>
            <person name="Pursley I."/>
            <person name="Horton D.L."/>
            <person name="Alikhan N.-F."/>
            <person name="Baker D."/>
            <person name="Gharbi K."/>
            <person name="Hall N."/>
            <person name="Watson M."/>
            <person name="Adriaenssens E.M."/>
            <person name="Foster-Nyarko E."/>
            <person name="Jarju S."/>
            <person name="Secka A."/>
            <person name="Antonio M."/>
            <person name="Oren A."/>
            <person name="Chaudhuri R."/>
            <person name="La Ragione R.M."/>
            <person name="Hildebrand F."/>
            <person name="Pallen M.J."/>
        </authorList>
    </citation>
    <scope>NUCLEOTIDE SEQUENCE [LARGE SCALE GENOMIC DNA]</scope>
    <source>
        <strain evidence="1 2">Sa1CVN1</strain>
    </source>
</reference>
<evidence type="ECO:0000313" key="1">
    <source>
        <dbReference type="EMBL" id="MBD8041798.1"/>
    </source>
</evidence>
<dbReference type="RefSeq" id="WP_191765210.1">
    <property type="nucleotide sequence ID" value="NZ_JACSPP010000069.1"/>
</dbReference>
<evidence type="ECO:0000313" key="2">
    <source>
        <dbReference type="Proteomes" id="UP000620874"/>
    </source>
</evidence>
<keyword evidence="2" id="KW-1185">Reference proteome</keyword>
<protein>
    <submittedName>
        <fullName evidence="1">Uncharacterized protein</fullName>
    </submittedName>
</protein>
<organism evidence="1 2">
    <name type="scientific">Phocaeicola intestinalis</name>
    <dbReference type="NCBI Taxonomy" id="2762212"/>
    <lineage>
        <taxon>Bacteria</taxon>
        <taxon>Pseudomonadati</taxon>
        <taxon>Bacteroidota</taxon>
        <taxon>Bacteroidia</taxon>
        <taxon>Bacteroidales</taxon>
        <taxon>Bacteroidaceae</taxon>
        <taxon>Phocaeicola</taxon>
    </lineage>
</organism>
<name>A0ABR8YCC1_9BACT</name>
<comment type="caution">
    <text evidence="1">The sequence shown here is derived from an EMBL/GenBank/DDBJ whole genome shotgun (WGS) entry which is preliminary data.</text>
</comment>